<evidence type="ECO:0000313" key="2">
    <source>
        <dbReference type="Proteomes" id="UP000216345"/>
    </source>
</evidence>
<dbReference type="EMBL" id="NNRK01000020">
    <property type="protein sequence ID" value="OYR17297.1"/>
    <property type="molecule type" value="Genomic_DNA"/>
</dbReference>
<dbReference type="RefSeq" id="WP_094574722.1">
    <property type="nucleotide sequence ID" value="NZ_JBHEEL010000012.1"/>
</dbReference>
<name>A0A256FR27_9HYPH</name>
<dbReference type="OrthoDB" id="7595391at2"/>
<dbReference type="AlphaFoldDB" id="A0A256FR27"/>
<accession>A0A256FR27</accession>
<dbReference type="Proteomes" id="UP000216345">
    <property type="component" value="Unassembled WGS sequence"/>
</dbReference>
<gene>
    <name evidence="1" type="ORF">CEV32_3988</name>
</gene>
<protein>
    <submittedName>
        <fullName evidence="1">Uncharacterized protein</fullName>
    </submittedName>
</protein>
<dbReference type="eggNOG" id="ENOG5032M9W">
    <property type="taxonomic scope" value="Bacteria"/>
</dbReference>
<proteinExistence type="predicted"/>
<organism evidence="1 2">
    <name type="scientific">Brucella rhizosphaerae</name>
    <dbReference type="NCBI Taxonomy" id="571254"/>
    <lineage>
        <taxon>Bacteria</taxon>
        <taxon>Pseudomonadati</taxon>
        <taxon>Pseudomonadota</taxon>
        <taxon>Alphaproteobacteria</taxon>
        <taxon>Hyphomicrobiales</taxon>
        <taxon>Brucellaceae</taxon>
        <taxon>Brucella/Ochrobactrum group</taxon>
        <taxon>Brucella</taxon>
    </lineage>
</organism>
<sequence length="145" mass="16241">MTDEPSLHFSGFSLWIDGRQFPDVLDFWDGNWLMVRARMEANGAHVECAGPILMTTDIRKFRGQLDVLATSLAGEATLKGLEPEINVVLRMQKLGHVEAVIEITADHINQYHRFIVEGDQSYLPGLIRSCDAILCKFPVIGKESV</sequence>
<evidence type="ECO:0000313" key="1">
    <source>
        <dbReference type="EMBL" id="OYR17297.1"/>
    </source>
</evidence>
<comment type="caution">
    <text evidence="1">The sequence shown here is derived from an EMBL/GenBank/DDBJ whole genome shotgun (WGS) entry which is preliminary data.</text>
</comment>
<dbReference type="Pfam" id="PF24716">
    <property type="entry name" value="WapI"/>
    <property type="match status" value="1"/>
</dbReference>
<keyword evidence="2" id="KW-1185">Reference proteome</keyword>
<reference evidence="1 2" key="1">
    <citation type="submission" date="2017-07" db="EMBL/GenBank/DDBJ databases">
        <title>Phylogenetic study on the rhizospheric bacterium Ochrobactrum sp. A44.</title>
        <authorList>
            <person name="Krzyzanowska D.M."/>
            <person name="Ossowicki A."/>
            <person name="Rajewska M."/>
            <person name="Maciag T."/>
            <person name="Kaczynski Z."/>
            <person name="Czerwicka M."/>
            <person name="Jafra S."/>
        </authorList>
    </citation>
    <scope>NUCLEOTIDE SEQUENCE [LARGE SCALE GENOMIC DNA]</scope>
    <source>
        <strain evidence="1 2">PR17</strain>
    </source>
</reference>
<dbReference type="InterPro" id="IPR056510">
    <property type="entry name" value="WapI"/>
</dbReference>